<dbReference type="Proteomes" id="UP000035337">
    <property type="component" value="Chromosome"/>
</dbReference>
<evidence type="ECO:0000256" key="1">
    <source>
        <dbReference type="SAM" id="Phobius"/>
    </source>
</evidence>
<dbReference type="Pfam" id="PF13828">
    <property type="entry name" value="DUF4190"/>
    <property type="match status" value="1"/>
</dbReference>
<name>A0A0G3WHT3_9BACT</name>
<feature type="domain" description="DUF4190" evidence="2">
    <location>
        <begin position="2"/>
        <end position="61"/>
    </location>
</feature>
<sequence length="79" mass="8121">MNIASFVLGLVSFLGGSLLCGVPPILGIIFGAIGLSRKEDNRNLGIAGIILSALSVIGWVLIYFFFIAAMVAAGAANSH</sequence>
<gene>
    <name evidence="3" type="ORF">Epro_0847</name>
</gene>
<feature type="transmembrane region" description="Helical" evidence="1">
    <location>
        <begin position="6"/>
        <end position="32"/>
    </location>
</feature>
<dbReference type="OrthoDB" id="3556183at2"/>
<dbReference type="STRING" id="1408281.Epro_0847"/>
<dbReference type="RefSeq" id="WP_052570780.1">
    <property type="nucleotide sequence ID" value="NZ_CP009498.1"/>
</dbReference>
<evidence type="ECO:0000313" key="3">
    <source>
        <dbReference type="EMBL" id="AKL98226.1"/>
    </source>
</evidence>
<reference evidence="3 4" key="1">
    <citation type="submission" date="2014-09" db="EMBL/GenBank/DDBJ databases">
        <title>Complete genome sequence of Endomicrobium proavitum.</title>
        <authorList>
            <person name="Zheng H."/>
        </authorList>
    </citation>
    <scope>NUCLEOTIDE SEQUENCE [LARGE SCALE GENOMIC DNA]</scope>
    <source>
        <strain evidence="3 4">Rsa215</strain>
    </source>
</reference>
<keyword evidence="1" id="KW-1133">Transmembrane helix</keyword>
<organism evidence="3 4">
    <name type="scientific">Endomicrobium proavitum</name>
    <dbReference type="NCBI Taxonomy" id="1408281"/>
    <lineage>
        <taxon>Bacteria</taxon>
        <taxon>Pseudomonadati</taxon>
        <taxon>Elusimicrobiota</taxon>
        <taxon>Endomicrobiia</taxon>
        <taxon>Endomicrobiales</taxon>
        <taxon>Endomicrobiaceae</taxon>
        <taxon>Endomicrobium</taxon>
    </lineage>
</organism>
<evidence type="ECO:0000313" key="4">
    <source>
        <dbReference type="Proteomes" id="UP000035337"/>
    </source>
</evidence>
<proteinExistence type="predicted"/>
<feature type="transmembrane region" description="Helical" evidence="1">
    <location>
        <begin position="44"/>
        <end position="73"/>
    </location>
</feature>
<dbReference type="AlphaFoldDB" id="A0A0G3WHT3"/>
<keyword evidence="1" id="KW-0472">Membrane</keyword>
<keyword evidence="1" id="KW-0812">Transmembrane</keyword>
<accession>A0A0G3WHT3</accession>
<dbReference type="EMBL" id="CP009498">
    <property type="protein sequence ID" value="AKL98226.1"/>
    <property type="molecule type" value="Genomic_DNA"/>
</dbReference>
<dbReference type="KEGG" id="epo:Epro_0847"/>
<evidence type="ECO:0000259" key="2">
    <source>
        <dbReference type="Pfam" id="PF13828"/>
    </source>
</evidence>
<protein>
    <recommendedName>
        <fullName evidence="2">DUF4190 domain-containing protein</fullName>
    </recommendedName>
</protein>
<dbReference type="InterPro" id="IPR025241">
    <property type="entry name" value="DUF4190"/>
</dbReference>
<keyword evidence="4" id="KW-1185">Reference proteome</keyword>